<keyword evidence="8" id="KW-1185">Reference proteome</keyword>
<sequence>MADWTYALVLVALVVPVWLDLASTAGLLHLGVTPTAAPAAAVLLMPVVALRETRTPVAAAALVALAITVAALLQVRSAGSWTVVGLAVAASALVPVVLAAVAVRGFRRLVGRELDLTLVQSTVATPRSAVGMRASEELAELDFDAESLLDDVGSGRLAIPLPADAAAHAGELAARLRVRLIEGRTDTWLRHAVTESAYLSRRVTVDDDQGLAGLLAPEQREGLLLALWLIAGQRRRKATEPPLEVRVRCHDALPALSPGSGDGRARIADGDPGRAGDDAGSGDGVAIDLDVSGVSARRIDATAWDALDNVGVHEIVPSPKGSGSDSSAGSTPRSEARRHPAPSTRGEPDVPEPQPAPIRLAVVDDHRMLLGALTEWIRAATDDIDLVAAVPSWSELLAHPEFPVDVVLLDLDLRDNIPISIKLSTLKSAGVRTMLMSTYSEPAVVREALGAGALGYLVKSEPVETIVEAILAARAGDTYLSGELEDALVGDASTPRLSAQERRVMALYGAGQPVKAVAFQLGISEETAKSYLKRIREKYRLAGFDVGTKVALRKRAIADGILLQSE</sequence>
<keyword evidence="2" id="KW-0597">Phosphoprotein</keyword>
<dbReference type="InterPro" id="IPR011006">
    <property type="entry name" value="CheY-like_superfamily"/>
</dbReference>
<dbReference type="PROSITE" id="PS50043">
    <property type="entry name" value="HTH_LUXR_2"/>
    <property type="match status" value="1"/>
</dbReference>
<evidence type="ECO:0000256" key="1">
    <source>
        <dbReference type="ARBA" id="ARBA00023125"/>
    </source>
</evidence>
<keyword evidence="4" id="KW-1133">Transmembrane helix</keyword>
<dbReference type="InterPro" id="IPR039420">
    <property type="entry name" value="WalR-like"/>
</dbReference>
<feature type="compositionally biased region" description="Polar residues" evidence="3">
    <location>
        <begin position="321"/>
        <end position="333"/>
    </location>
</feature>
<feature type="transmembrane region" description="Helical" evidence="4">
    <location>
        <begin position="81"/>
        <end position="103"/>
    </location>
</feature>
<feature type="region of interest" description="Disordered" evidence="3">
    <location>
        <begin position="314"/>
        <end position="355"/>
    </location>
</feature>
<feature type="modified residue" description="4-aspartylphosphate" evidence="2">
    <location>
        <position position="410"/>
    </location>
</feature>
<dbReference type="SMART" id="SM00448">
    <property type="entry name" value="REC"/>
    <property type="match status" value="1"/>
</dbReference>
<dbReference type="InterPro" id="IPR001789">
    <property type="entry name" value="Sig_transdc_resp-reg_receiver"/>
</dbReference>
<dbReference type="PANTHER" id="PTHR43214">
    <property type="entry name" value="TWO-COMPONENT RESPONSE REGULATOR"/>
    <property type="match status" value="1"/>
</dbReference>
<dbReference type="PRINTS" id="PR00038">
    <property type="entry name" value="HTHLUXR"/>
</dbReference>
<keyword evidence="1" id="KW-0238">DNA-binding</keyword>
<feature type="domain" description="HTH luxR-type" evidence="5">
    <location>
        <begin position="490"/>
        <end position="560"/>
    </location>
</feature>
<feature type="region of interest" description="Disordered" evidence="3">
    <location>
        <begin position="253"/>
        <end position="282"/>
    </location>
</feature>
<dbReference type="PROSITE" id="PS50110">
    <property type="entry name" value="RESPONSE_REGULATORY"/>
    <property type="match status" value="1"/>
</dbReference>
<evidence type="ECO:0000256" key="4">
    <source>
        <dbReference type="SAM" id="Phobius"/>
    </source>
</evidence>
<evidence type="ECO:0000313" key="8">
    <source>
        <dbReference type="Proteomes" id="UP001321477"/>
    </source>
</evidence>
<dbReference type="Proteomes" id="UP001321477">
    <property type="component" value="Chromosome"/>
</dbReference>
<accession>A0ABM8GYW1</accession>
<dbReference type="SUPFAM" id="SSF46894">
    <property type="entry name" value="C-terminal effector domain of the bipartite response regulators"/>
    <property type="match status" value="1"/>
</dbReference>
<dbReference type="InterPro" id="IPR000792">
    <property type="entry name" value="Tscrpt_reg_LuxR_C"/>
</dbReference>
<dbReference type="Pfam" id="PF00196">
    <property type="entry name" value="GerE"/>
    <property type="match status" value="1"/>
</dbReference>
<feature type="domain" description="Response regulatory" evidence="6">
    <location>
        <begin position="359"/>
        <end position="474"/>
    </location>
</feature>
<evidence type="ECO:0000259" key="6">
    <source>
        <dbReference type="PROSITE" id="PS50110"/>
    </source>
</evidence>
<dbReference type="InterPro" id="IPR016032">
    <property type="entry name" value="Sig_transdc_resp-reg_C-effctor"/>
</dbReference>
<dbReference type="EMBL" id="AP027734">
    <property type="protein sequence ID" value="BDZ53666.1"/>
    <property type="molecule type" value="Genomic_DNA"/>
</dbReference>
<evidence type="ECO:0000313" key="7">
    <source>
        <dbReference type="EMBL" id="BDZ53666.1"/>
    </source>
</evidence>
<dbReference type="Pfam" id="PF00072">
    <property type="entry name" value="Response_reg"/>
    <property type="match status" value="1"/>
</dbReference>
<protein>
    <recommendedName>
        <fullName evidence="9">DNA-binding response regulator, NarL/FixJ family, contains REC and HTH domains</fullName>
    </recommendedName>
</protein>
<gene>
    <name evidence="7" type="ORF">GCM10025870_07390</name>
</gene>
<keyword evidence="4" id="KW-0812">Transmembrane</keyword>
<dbReference type="SUPFAM" id="SSF52172">
    <property type="entry name" value="CheY-like"/>
    <property type="match status" value="1"/>
</dbReference>
<dbReference type="Gene3D" id="1.10.10.10">
    <property type="entry name" value="Winged helix-like DNA-binding domain superfamily/Winged helix DNA-binding domain"/>
    <property type="match status" value="1"/>
</dbReference>
<dbReference type="PANTHER" id="PTHR43214:SF44">
    <property type="entry name" value="TWO-COMPONENT RESPONSE REGULATOR"/>
    <property type="match status" value="1"/>
</dbReference>
<name>A0ABM8GYW1_9MICO</name>
<feature type="compositionally biased region" description="Basic and acidic residues" evidence="3">
    <location>
        <begin position="263"/>
        <end position="277"/>
    </location>
</feature>
<organism evidence="7 8">
    <name type="scientific">Agromyces marinus</name>
    <dbReference type="NCBI Taxonomy" id="1389020"/>
    <lineage>
        <taxon>Bacteria</taxon>
        <taxon>Bacillati</taxon>
        <taxon>Actinomycetota</taxon>
        <taxon>Actinomycetes</taxon>
        <taxon>Micrococcales</taxon>
        <taxon>Microbacteriaceae</taxon>
        <taxon>Agromyces</taxon>
    </lineage>
</organism>
<keyword evidence="4" id="KW-0472">Membrane</keyword>
<evidence type="ECO:0000259" key="5">
    <source>
        <dbReference type="PROSITE" id="PS50043"/>
    </source>
</evidence>
<dbReference type="SMART" id="SM00421">
    <property type="entry name" value="HTH_LUXR"/>
    <property type="match status" value="1"/>
</dbReference>
<feature type="transmembrane region" description="Helical" evidence="4">
    <location>
        <begin position="32"/>
        <end position="50"/>
    </location>
</feature>
<evidence type="ECO:0000256" key="2">
    <source>
        <dbReference type="PROSITE-ProRule" id="PRU00169"/>
    </source>
</evidence>
<proteinExistence type="predicted"/>
<reference evidence="8" key="1">
    <citation type="journal article" date="2019" name="Int. J. Syst. Evol. Microbiol.">
        <title>The Global Catalogue of Microorganisms (GCM) 10K type strain sequencing project: providing services to taxonomists for standard genome sequencing and annotation.</title>
        <authorList>
            <consortium name="The Broad Institute Genomics Platform"/>
            <consortium name="The Broad Institute Genome Sequencing Center for Infectious Disease"/>
            <person name="Wu L."/>
            <person name="Ma J."/>
        </authorList>
    </citation>
    <scope>NUCLEOTIDE SEQUENCE [LARGE SCALE GENOMIC DNA]</scope>
    <source>
        <strain evidence="8">NBRC 109019</strain>
    </source>
</reference>
<evidence type="ECO:0000256" key="3">
    <source>
        <dbReference type="SAM" id="MobiDB-lite"/>
    </source>
</evidence>
<dbReference type="InterPro" id="IPR036388">
    <property type="entry name" value="WH-like_DNA-bd_sf"/>
</dbReference>
<feature type="transmembrane region" description="Helical" evidence="4">
    <location>
        <begin position="57"/>
        <end position="75"/>
    </location>
</feature>
<evidence type="ECO:0008006" key="9">
    <source>
        <dbReference type="Google" id="ProtNLM"/>
    </source>
</evidence>
<dbReference type="Gene3D" id="3.40.50.2300">
    <property type="match status" value="1"/>
</dbReference>